<keyword evidence="2" id="KW-1133">Transmembrane helix</keyword>
<dbReference type="InterPro" id="IPR002789">
    <property type="entry name" value="HerA_central"/>
</dbReference>
<organism evidence="6 7">
    <name type="scientific">Candidatus Yanofskybacteria bacterium RIFCSPLOWO2_01_FULL_49_25</name>
    <dbReference type="NCBI Taxonomy" id="1802701"/>
    <lineage>
        <taxon>Bacteria</taxon>
        <taxon>Candidatus Yanofskyibacteriota</taxon>
    </lineage>
</organism>
<protein>
    <recommendedName>
        <fullName evidence="8">Helicase HerA central domain-containing protein</fullName>
    </recommendedName>
</protein>
<feature type="compositionally biased region" description="Basic and acidic residues" evidence="1">
    <location>
        <begin position="217"/>
        <end position="228"/>
    </location>
</feature>
<name>A0A1F8GVH7_9BACT</name>
<evidence type="ECO:0008006" key="8">
    <source>
        <dbReference type="Google" id="ProtNLM"/>
    </source>
</evidence>
<dbReference type="CDD" id="cd01127">
    <property type="entry name" value="TrwB_TraG_TraD_VirD4"/>
    <property type="match status" value="1"/>
</dbReference>
<dbReference type="Proteomes" id="UP000179047">
    <property type="component" value="Unassembled WGS sequence"/>
</dbReference>
<dbReference type="PANTHER" id="PTHR30121:SF11">
    <property type="entry name" value="AAA+ ATPASE DOMAIN-CONTAINING PROTEIN"/>
    <property type="match status" value="1"/>
</dbReference>
<reference evidence="6 7" key="1">
    <citation type="journal article" date="2016" name="Nat. Commun.">
        <title>Thousands of microbial genomes shed light on interconnected biogeochemical processes in an aquifer system.</title>
        <authorList>
            <person name="Anantharaman K."/>
            <person name="Brown C.T."/>
            <person name="Hug L.A."/>
            <person name="Sharon I."/>
            <person name="Castelle C.J."/>
            <person name="Probst A.J."/>
            <person name="Thomas B.C."/>
            <person name="Singh A."/>
            <person name="Wilkins M.J."/>
            <person name="Karaoz U."/>
            <person name="Brodie E.L."/>
            <person name="Williams K.H."/>
            <person name="Hubbard S.S."/>
            <person name="Banfield J.F."/>
        </authorList>
    </citation>
    <scope>NUCLEOTIDE SEQUENCE [LARGE SCALE GENOMIC DNA]</scope>
</reference>
<dbReference type="InterPro" id="IPR032689">
    <property type="entry name" value="TraG-D_C"/>
</dbReference>
<dbReference type="Pfam" id="PF26449">
    <property type="entry name" value="DUF8128"/>
    <property type="match status" value="1"/>
</dbReference>
<dbReference type="EMBL" id="MGKP01000008">
    <property type="protein sequence ID" value="OGN29281.1"/>
    <property type="molecule type" value="Genomic_DNA"/>
</dbReference>
<dbReference type="AlphaFoldDB" id="A0A1F8GVH7"/>
<evidence type="ECO:0000313" key="6">
    <source>
        <dbReference type="EMBL" id="OGN29281.1"/>
    </source>
</evidence>
<dbReference type="InterPro" id="IPR027417">
    <property type="entry name" value="P-loop_NTPase"/>
</dbReference>
<evidence type="ECO:0000259" key="3">
    <source>
        <dbReference type="Pfam" id="PF01935"/>
    </source>
</evidence>
<comment type="caution">
    <text evidence="6">The sequence shown here is derived from an EMBL/GenBank/DDBJ whole genome shotgun (WGS) entry which is preliminary data.</text>
</comment>
<evidence type="ECO:0000259" key="4">
    <source>
        <dbReference type="Pfam" id="PF12696"/>
    </source>
</evidence>
<dbReference type="Gene3D" id="3.40.50.300">
    <property type="entry name" value="P-loop containing nucleotide triphosphate hydrolases"/>
    <property type="match status" value="2"/>
</dbReference>
<evidence type="ECO:0000256" key="2">
    <source>
        <dbReference type="SAM" id="Phobius"/>
    </source>
</evidence>
<sequence length="815" mass="92423">MGILSVLGLIFVAGIIGFAAFAVLGMRTKGRLQRALNMSLFLVRVPREAPDKETQHEKEKEKISVMEQLLASFGNMHSKLWNKFLYGEPYLALELAVHHIGEETHFYIAVPKSNADVIEKQIHSYYPTSEVTRVKDYNIFNPEGGTAGAYVQYTHNPILPFRTYQKLESDPLSAILTAMSKLSTEGEGAAIQILIRPTRAEKKKRIAIKTAREMQSGRRFEEAYERAKHPPKKKDQKKNDEEMDMPDRPKVVSPAEDEIIKALTAKSSKQNYDVNIRIVSSGPTDQFAEQILSELEGSFVQYNAPEMNGLKIKKVEGGELRKLIYNFAFRLFDEKRKILLSTEEVASLYHLPIATTAAPKVNFLKAKMLEPPADLPKDGIGIGQNSFRGTTTMVRMTQRDRRRHMYIIGQTGTGKSSFMKHMIEQDLAAGNGLCVIEPHGDFAEHALSVIPRERVNDVIYFNPGDLEMPIGLNILEFDPAHPEQKTILINELLAIIDKLYNLKETGGPLFEKYFKNACLLLMDDFQADPTNESKIPVLADISRVLVDTDFRLDKLSRESDPLVRQFWEMEAQKAGGESSLANMAPYISSKVDTFVSNEFLRPIINQRKSTFNFRDIVDNKKVLIVSLSKGRIGEINAQLLGMLIVTKIMVAALSRADMPEDQRNDFYLYLDEFQNITTESIATILSEARKYRLNLTIAHQFIKQLKEPIRDAVFGNAGSFVVFRIGPDDAEFIKNMFDPYVVPQDLVNIDNFNAYVKLLINDKTSKPFTIQTIRESAGSPEMFEYIKQLSQTTFGRPRAQVEEEIRRGYDEMESL</sequence>
<feature type="compositionally biased region" description="Basic and acidic residues" evidence="1">
    <location>
        <begin position="237"/>
        <end position="250"/>
    </location>
</feature>
<dbReference type="InterPro" id="IPR051162">
    <property type="entry name" value="T4SS_component"/>
</dbReference>
<evidence type="ECO:0000259" key="5">
    <source>
        <dbReference type="Pfam" id="PF26449"/>
    </source>
</evidence>
<proteinExistence type="predicted"/>
<dbReference type="SUPFAM" id="SSF52540">
    <property type="entry name" value="P-loop containing nucleoside triphosphate hydrolases"/>
    <property type="match status" value="1"/>
</dbReference>
<dbReference type="PANTHER" id="PTHR30121">
    <property type="entry name" value="UNCHARACTERIZED PROTEIN YJGR-RELATED"/>
    <property type="match status" value="1"/>
</dbReference>
<feature type="domain" description="Helicase HerA central" evidence="3">
    <location>
        <begin position="402"/>
        <end position="599"/>
    </location>
</feature>
<evidence type="ECO:0000256" key="1">
    <source>
        <dbReference type="SAM" id="MobiDB-lite"/>
    </source>
</evidence>
<dbReference type="Pfam" id="PF12696">
    <property type="entry name" value="TraG-D_C"/>
    <property type="match status" value="1"/>
</dbReference>
<feature type="transmembrane region" description="Helical" evidence="2">
    <location>
        <begin position="6"/>
        <end position="26"/>
    </location>
</feature>
<keyword evidence="2" id="KW-0472">Membrane</keyword>
<feature type="region of interest" description="Disordered" evidence="1">
    <location>
        <begin position="217"/>
        <end position="250"/>
    </location>
</feature>
<gene>
    <name evidence="6" type="ORF">A3A33_03625</name>
</gene>
<feature type="domain" description="TraD/TraG TraM recognition site" evidence="4">
    <location>
        <begin position="666"/>
        <end position="734"/>
    </location>
</feature>
<dbReference type="InterPro" id="IPR058441">
    <property type="entry name" value="DUF8128"/>
</dbReference>
<evidence type="ECO:0000313" key="7">
    <source>
        <dbReference type="Proteomes" id="UP000179047"/>
    </source>
</evidence>
<feature type="domain" description="DUF8128" evidence="5">
    <location>
        <begin position="55"/>
        <end position="360"/>
    </location>
</feature>
<dbReference type="Pfam" id="PF01935">
    <property type="entry name" value="DUF87"/>
    <property type="match status" value="1"/>
</dbReference>
<keyword evidence="2" id="KW-0812">Transmembrane</keyword>
<accession>A0A1F8GVH7</accession>
<dbReference type="STRING" id="1802701.A3A33_03625"/>